<evidence type="ECO:0000313" key="1">
    <source>
        <dbReference type="EMBL" id="VDD21544.1"/>
    </source>
</evidence>
<name>A0A3P6DB95_BRAOL</name>
<dbReference type="AlphaFoldDB" id="A0A3P6DB95"/>
<proteinExistence type="predicted"/>
<sequence length="65" mass="7138">MSDLGKLTYYLGIEVIQGAGIIKQGRYAQGILCDTKVEVCNTTPQGNVTQRCKRVIQPTYQCSQG</sequence>
<evidence type="ECO:0008006" key="2">
    <source>
        <dbReference type="Google" id="ProtNLM"/>
    </source>
</evidence>
<organism evidence="1">
    <name type="scientific">Brassica oleracea</name>
    <name type="common">Wild cabbage</name>
    <dbReference type="NCBI Taxonomy" id="3712"/>
    <lineage>
        <taxon>Eukaryota</taxon>
        <taxon>Viridiplantae</taxon>
        <taxon>Streptophyta</taxon>
        <taxon>Embryophyta</taxon>
        <taxon>Tracheophyta</taxon>
        <taxon>Spermatophyta</taxon>
        <taxon>Magnoliopsida</taxon>
        <taxon>eudicotyledons</taxon>
        <taxon>Gunneridae</taxon>
        <taxon>Pentapetalae</taxon>
        <taxon>rosids</taxon>
        <taxon>malvids</taxon>
        <taxon>Brassicales</taxon>
        <taxon>Brassicaceae</taxon>
        <taxon>Brassiceae</taxon>
        <taxon>Brassica</taxon>
    </lineage>
</organism>
<accession>A0A3P6DB95</accession>
<dbReference type="EMBL" id="LR031874">
    <property type="protein sequence ID" value="VDD21544.1"/>
    <property type="molecule type" value="Genomic_DNA"/>
</dbReference>
<gene>
    <name evidence="1" type="ORF">BOLC2T07808H</name>
</gene>
<reference evidence="1" key="1">
    <citation type="submission" date="2018-11" db="EMBL/GenBank/DDBJ databases">
        <authorList>
            <consortium name="Genoscope - CEA"/>
            <person name="William W."/>
        </authorList>
    </citation>
    <scope>NUCLEOTIDE SEQUENCE</scope>
</reference>
<protein>
    <recommendedName>
        <fullName evidence="2">Reverse transcriptase Ty1/copia-type domain-containing protein</fullName>
    </recommendedName>
</protein>